<reference evidence="2" key="2">
    <citation type="journal article" date="2021" name="PeerJ">
        <title>Extensive microbial diversity within the chicken gut microbiome revealed by metagenomics and culture.</title>
        <authorList>
            <person name="Gilroy R."/>
            <person name="Ravi A."/>
            <person name="Getino M."/>
            <person name="Pursley I."/>
            <person name="Horton D.L."/>
            <person name="Alikhan N.F."/>
            <person name="Baker D."/>
            <person name="Gharbi K."/>
            <person name="Hall N."/>
            <person name="Watson M."/>
            <person name="Adriaenssens E.M."/>
            <person name="Foster-Nyarko E."/>
            <person name="Jarju S."/>
            <person name="Secka A."/>
            <person name="Antonio M."/>
            <person name="Oren A."/>
            <person name="Chaudhuri R.R."/>
            <person name="La Ragione R."/>
            <person name="Hildebrand F."/>
            <person name="Pallen M.J."/>
        </authorList>
    </citation>
    <scope>NUCLEOTIDE SEQUENCE</scope>
    <source>
        <strain evidence="2">14508</strain>
    </source>
</reference>
<dbReference type="Pfam" id="PF18952">
    <property type="entry name" value="DUF5696"/>
    <property type="match status" value="1"/>
</dbReference>
<organism evidence="2 3">
    <name type="scientific">Candidatus Caccosoma faecigallinarum</name>
    <dbReference type="NCBI Taxonomy" id="2840720"/>
    <lineage>
        <taxon>Bacteria</taxon>
        <taxon>Bacillati</taxon>
        <taxon>Bacillota</taxon>
        <taxon>Bacillota incertae sedis</taxon>
        <taxon>Candidatus Caccosoma</taxon>
    </lineage>
</organism>
<proteinExistence type="predicted"/>
<protein>
    <submittedName>
        <fullName evidence="2">Uncharacterized protein</fullName>
    </submittedName>
</protein>
<evidence type="ECO:0000313" key="2">
    <source>
        <dbReference type="EMBL" id="HIT17696.1"/>
    </source>
</evidence>
<name>A0A9D1KBT1_9FIRM</name>
<dbReference type="AlphaFoldDB" id="A0A9D1KBT1"/>
<sequence length="847" mass="95306">MLDGIKKYGKLLLMSFLVLTGATFFGNQVQALDDTNRNEQFPAEEYNVPVSGVSTEDGYVKIYENVNFEYFYNTSKNILRIRNKQTGFVWSTGAGNSTKAEMESKCSHIRANTPEYFACTIDAGPNRNGNDNAGAYAQINQMLGFTYFNKTSTATQTKSNIEIQGDIVSTEFVRHQTYANRWMFKTTYQTSIDRETKTININMRFLFDDRGFNVDILEEDISGTGKYALEAIYPLPCFGQSGGNMLTCTLENVDEDGYGSCTFEASSITKNPKTDLPGYVFIPDGSGALIRYDTNREMDNKEIYFDVYGDPYREGYTEAEFASGNIVYEHSYVETKKIMMPVWGVSYGNEQDAFVAYATSGSEYFGLVFRGRSDKQSRFAYTQTKPRFEMNRTYKYNFGSSTGTILYLEGDEVYNYDMGLRYDILYGDGTMDSLPANYIGMALSYRNYLVNNQLILPNIELKNGVKLDFIVSDVKRAIIGYSDVIGTTTNGIENIYDELHQSGIEYITSSLLGWQNKGVAMAHPGKANYSSGAGGRSGFASLVEKAAQYGYDVSFQQDYGLINSDQMPNIGGYAVKALSRDYGTYILNDSNKPVLWWHYANPNMAMTWLNNQAKEVSKLGNVGITINGVSNILAPDYGQGINYEDSRKIIENGTRKASTMVELGADSPNAYLWQNLTNFYDLPVYNSQYIAETDSVPFLEIVLGGLVNMYASYSNFSFFDRTAQLKMIEYHLNPSFILTEEALEDLMYTNSRDYYSTGYEKYKETIIEVCEYVLPFLEQIQGKTIVDREVVAIGTDNDNIGLYVNTYAPFVDGKIVEEEKVVIAINYADYAVTYNGQTIDPLSAKII</sequence>
<feature type="signal peptide" evidence="1">
    <location>
        <begin position="1"/>
        <end position="31"/>
    </location>
</feature>
<keyword evidence="1" id="KW-0732">Signal</keyword>
<dbReference type="EMBL" id="DVKI01000152">
    <property type="protein sequence ID" value="HIT17696.1"/>
    <property type="molecule type" value="Genomic_DNA"/>
</dbReference>
<reference evidence="2" key="1">
    <citation type="submission" date="2020-10" db="EMBL/GenBank/DDBJ databases">
        <authorList>
            <person name="Gilroy R."/>
        </authorList>
    </citation>
    <scope>NUCLEOTIDE SEQUENCE</scope>
    <source>
        <strain evidence="2">14508</strain>
    </source>
</reference>
<feature type="chain" id="PRO_5039325186" evidence="1">
    <location>
        <begin position="32"/>
        <end position="847"/>
    </location>
</feature>
<dbReference type="Proteomes" id="UP000886893">
    <property type="component" value="Unassembled WGS sequence"/>
</dbReference>
<comment type="caution">
    <text evidence="2">The sequence shown here is derived from an EMBL/GenBank/DDBJ whole genome shotgun (WGS) entry which is preliminary data.</text>
</comment>
<evidence type="ECO:0000313" key="3">
    <source>
        <dbReference type="Proteomes" id="UP000886893"/>
    </source>
</evidence>
<accession>A0A9D1KBT1</accession>
<dbReference type="InterPro" id="IPR043751">
    <property type="entry name" value="DUF5696"/>
</dbReference>
<gene>
    <name evidence="2" type="ORF">IAD04_04925</name>
</gene>
<evidence type="ECO:0000256" key="1">
    <source>
        <dbReference type="SAM" id="SignalP"/>
    </source>
</evidence>